<dbReference type="EMBL" id="LR134405">
    <property type="protein sequence ID" value="VEH65718.1"/>
    <property type="molecule type" value="Genomic_DNA"/>
</dbReference>
<name>A0A448MKJ8_9PAST</name>
<accession>A0A448MKJ8</accession>
<gene>
    <name evidence="1" type="ORF">NCTC8284_00865</name>
</gene>
<protein>
    <submittedName>
        <fullName evidence="1">Uncharacterized protein</fullName>
    </submittedName>
</protein>
<dbReference type="AlphaFoldDB" id="A0A448MKJ8"/>
<reference evidence="1 2" key="1">
    <citation type="submission" date="2018-12" db="EMBL/GenBank/DDBJ databases">
        <authorList>
            <consortium name="Pathogen Informatics"/>
        </authorList>
    </citation>
    <scope>NUCLEOTIDE SEQUENCE [LARGE SCALE GENOMIC DNA]</scope>
    <source>
        <strain evidence="1 2">NCTC8284</strain>
    </source>
</reference>
<organism evidence="1 2">
    <name type="scientific">Rodentibacter pneumotropicus</name>
    <dbReference type="NCBI Taxonomy" id="758"/>
    <lineage>
        <taxon>Bacteria</taxon>
        <taxon>Pseudomonadati</taxon>
        <taxon>Pseudomonadota</taxon>
        <taxon>Gammaproteobacteria</taxon>
        <taxon>Pasteurellales</taxon>
        <taxon>Pasteurellaceae</taxon>
        <taxon>Rodentibacter</taxon>
    </lineage>
</organism>
<sequence length="63" mass="7488">MTTEEARLTPWNTESISGYKSDYTDREKESIRFSYREIEKYVNVKFVEVENVIDADSKVYKAK</sequence>
<dbReference type="Proteomes" id="UP000278733">
    <property type="component" value="Chromosome"/>
</dbReference>
<evidence type="ECO:0000313" key="2">
    <source>
        <dbReference type="Proteomes" id="UP000278733"/>
    </source>
</evidence>
<dbReference type="KEGG" id="rpne:NCTC8284_00865"/>
<evidence type="ECO:0000313" key="1">
    <source>
        <dbReference type="EMBL" id="VEH65718.1"/>
    </source>
</evidence>
<proteinExistence type="predicted"/>